<evidence type="ECO:0000256" key="1">
    <source>
        <dbReference type="SAM" id="MobiDB-lite"/>
    </source>
</evidence>
<feature type="region of interest" description="Disordered" evidence="1">
    <location>
        <begin position="29"/>
        <end position="66"/>
    </location>
</feature>
<dbReference type="KEGG" id="vg:80540850"/>
<feature type="compositionally biased region" description="Basic and acidic residues" evidence="1">
    <location>
        <begin position="49"/>
        <end position="66"/>
    </location>
</feature>
<dbReference type="EMBL" id="AP018495">
    <property type="protein sequence ID" value="BBI30498.1"/>
    <property type="molecule type" value="Genomic_DNA"/>
</dbReference>
<evidence type="ECO:0000313" key="3">
    <source>
        <dbReference type="Proteomes" id="UP001161669"/>
    </source>
</evidence>
<sequence length="96" mass="11079">MEVHYGVGGAKLMPSGYATLDAVAGRVPMSQLNPRSPSPKRIAKNPAQTEKREQEALEEHHRRQDKDERWLAKFERKIAQLELEHERVLHEIGQRD</sequence>
<reference evidence="3" key="1">
    <citation type="journal article" date="2019" name="J. Virol.">
        <title>Medusavirus, a novel large DNA virus discovered from hot spring water.</title>
        <authorList>
            <person name="Yoshikawa G."/>
            <person name="Blanc-Mathieu R."/>
            <person name="Song C."/>
            <person name="Kayama Y."/>
            <person name="Mochizuki T."/>
            <person name="Murata K."/>
            <person name="Ogata H."/>
            <person name="Takemura M."/>
        </authorList>
    </citation>
    <scope>NUCLEOTIDE SEQUENCE [LARGE SCALE GENOMIC DNA]</scope>
</reference>
<organism evidence="2 3">
    <name type="scientific">Acanthamoeba castellanii medusavirus J1</name>
    <dbReference type="NCBI Taxonomy" id="3114988"/>
    <lineage>
        <taxon>Viruses</taxon>
        <taxon>Varidnaviria</taxon>
        <taxon>Bamfordvirae</taxon>
        <taxon>Nucleocytoviricota</taxon>
        <taxon>Megaviricetes</taxon>
        <taxon>Mamonoviridae</taxon>
        <taxon>Medusavirus</taxon>
        <taxon>Medusavirus medusae</taxon>
    </lineage>
</organism>
<dbReference type="Proteomes" id="UP001161669">
    <property type="component" value="Segment"/>
</dbReference>
<keyword evidence="3" id="KW-1185">Reference proteome</keyword>
<name>A0A3T1CXE2_9VIRU</name>
<evidence type="ECO:0000313" key="2">
    <source>
        <dbReference type="EMBL" id="BBI30498.1"/>
    </source>
</evidence>
<protein>
    <submittedName>
        <fullName evidence="2">Uncharacterized protein</fullName>
    </submittedName>
</protein>
<accession>A0A3T1CXE2</accession>
<proteinExistence type="predicted"/>